<dbReference type="Gene3D" id="3.40.50.360">
    <property type="match status" value="1"/>
</dbReference>
<evidence type="ECO:0000256" key="2">
    <source>
        <dbReference type="ARBA" id="ARBA00023002"/>
    </source>
</evidence>
<evidence type="ECO:0000313" key="4">
    <source>
        <dbReference type="EMBL" id="KGM37150.1"/>
    </source>
</evidence>
<dbReference type="InterPro" id="IPR051545">
    <property type="entry name" value="NAD(P)H_dehydrogenase_qn"/>
</dbReference>
<keyword evidence="5" id="KW-1185">Reference proteome</keyword>
<proteinExistence type="inferred from homology"/>
<feature type="domain" description="Flavodoxin-like fold" evidence="3">
    <location>
        <begin position="1"/>
        <end position="183"/>
    </location>
</feature>
<dbReference type="SUPFAM" id="SSF52218">
    <property type="entry name" value="Flavoproteins"/>
    <property type="match status" value="1"/>
</dbReference>
<comment type="caution">
    <text evidence="4">The sequence shown here is derived from an EMBL/GenBank/DDBJ whole genome shotgun (WGS) entry which is preliminary data.</text>
</comment>
<accession>A0A0A0DGE4</accession>
<dbReference type="PANTHER" id="PTHR10204:SF34">
    <property type="entry name" value="NAD(P)H DEHYDROGENASE [QUINONE] 1 ISOFORM 1"/>
    <property type="match status" value="1"/>
</dbReference>
<evidence type="ECO:0000256" key="1">
    <source>
        <dbReference type="ARBA" id="ARBA00006252"/>
    </source>
</evidence>
<reference evidence="4 5" key="1">
    <citation type="submission" date="2014-06" db="EMBL/GenBank/DDBJ databases">
        <authorList>
            <person name="Teng J.L."/>
            <person name="Huang Y."/>
            <person name="Tse H."/>
            <person name="Lau S.K."/>
            <person name="Woo P.C."/>
        </authorList>
    </citation>
    <scope>NUCLEOTIDE SEQUENCE [LARGE SCALE GENOMIC DNA]</scope>
    <source>
        <strain evidence="4 5">HKU4</strain>
    </source>
</reference>
<dbReference type="InterPro" id="IPR003680">
    <property type="entry name" value="Flavodoxin_fold"/>
</dbReference>
<dbReference type="InterPro" id="IPR029039">
    <property type="entry name" value="Flavoprotein-like_sf"/>
</dbReference>
<dbReference type="Pfam" id="PF02525">
    <property type="entry name" value="Flavodoxin_2"/>
    <property type="match status" value="1"/>
</dbReference>
<comment type="similarity">
    <text evidence="1">Belongs to the NAD(P)H dehydrogenase (quinone) family.</text>
</comment>
<dbReference type="AlphaFoldDB" id="A0A0A0DGE4"/>
<dbReference type="eggNOG" id="COG2249">
    <property type="taxonomic scope" value="Bacteria"/>
</dbReference>
<dbReference type="PATRIC" id="fig|176090.4.peg.1053"/>
<dbReference type="RefSeq" id="WP_037616550.1">
    <property type="nucleotide sequence ID" value="NZ_JPEN01000065.1"/>
</dbReference>
<gene>
    <name evidence="4" type="ORF">SSIN_1088</name>
</gene>
<dbReference type="GO" id="GO:0003955">
    <property type="term" value="F:NAD(P)H dehydrogenase (quinone) activity"/>
    <property type="evidence" value="ECO:0007669"/>
    <property type="project" value="TreeGrafter"/>
</dbReference>
<dbReference type="EMBL" id="JPEN01000065">
    <property type="protein sequence ID" value="KGM37150.1"/>
    <property type="molecule type" value="Genomic_DNA"/>
</dbReference>
<dbReference type="GO" id="GO:0005829">
    <property type="term" value="C:cytosol"/>
    <property type="evidence" value="ECO:0007669"/>
    <property type="project" value="TreeGrafter"/>
</dbReference>
<dbReference type="PANTHER" id="PTHR10204">
    <property type="entry name" value="NAD P H OXIDOREDUCTASE-RELATED"/>
    <property type="match status" value="1"/>
</dbReference>
<sequence length="188" mass="21678">MKTLIIYTHPSPTGFNAAILKEVQSNLSKKHEVKTLDLYAENFDPILRFDQEHRRRDLHKDPEMAKYRDLITWAEHLILIFPIWWSGMPAILKGFIDRVFAADFAYYYKKVGLQGHLQGKSGWIIASHNTPAFALPFVQDYGKVLKNQVLKLCGISPVKLTELNGVERKTDQQRQEMLKKIGQLASQI</sequence>
<keyword evidence="2" id="KW-0560">Oxidoreductase</keyword>
<evidence type="ECO:0000259" key="3">
    <source>
        <dbReference type="Pfam" id="PF02525"/>
    </source>
</evidence>
<evidence type="ECO:0000313" key="5">
    <source>
        <dbReference type="Proteomes" id="UP000030019"/>
    </source>
</evidence>
<organism evidence="4 5">
    <name type="scientific">Streptococcus sinensis</name>
    <dbReference type="NCBI Taxonomy" id="176090"/>
    <lineage>
        <taxon>Bacteria</taxon>
        <taxon>Bacillati</taxon>
        <taxon>Bacillota</taxon>
        <taxon>Bacilli</taxon>
        <taxon>Lactobacillales</taxon>
        <taxon>Streptococcaceae</taxon>
        <taxon>Streptococcus</taxon>
    </lineage>
</organism>
<dbReference type="Proteomes" id="UP000030019">
    <property type="component" value="Unassembled WGS sequence"/>
</dbReference>
<protein>
    <recommendedName>
        <fullName evidence="3">Flavodoxin-like fold domain-containing protein</fullName>
    </recommendedName>
</protein>
<name>A0A0A0DGE4_9STRE</name>
<dbReference type="STRING" id="176090.SSIN_1088"/>